<dbReference type="KEGG" id="crd:CRES_0670"/>
<feature type="region of interest" description="Disordered" evidence="4">
    <location>
        <begin position="1"/>
        <end position="22"/>
    </location>
</feature>
<dbReference type="OrthoDB" id="3199405at2"/>
<evidence type="ECO:0000256" key="4">
    <source>
        <dbReference type="SAM" id="MobiDB-lite"/>
    </source>
</evidence>
<comment type="similarity">
    <text evidence="1 3">Belongs to the type-B carboxylesterase/lipase family.</text>
</comment>
<dbReference type="PROSITE" id="PS00122">
    <property type="entry name" value="CARBOXYLESTERASE_B_1"/>
    <property type="match status" value="1"/>
</dbReference>
<dbReference type="InterPro" id="IPR002018">
    <property type="entry name" value="CarbesteraseB"/>
</dbReference>
<name>F8DZD3_CORRG</name>
<dbReference type="Proteomes" id="UP000000492">
    <property type="component" value="Chromosome"/>
</dbReference>
<dbReference type="EC" id="3.1.1.-" evidence="3"/>
<dbReference type="EMBL" id="CP002857">
    <property type="protein sequence ID" value="AEI09027.1"/>
    <property type="molecule type" value="Genomic_DNA"/>
</dbReference>
<organism evidence="6 7">
    <name type="scientific">Corynebacterium resistens (strain DSM 45100 / JCM 12819 / GTC 2026 / SICGH 158)</name>
    <dbReference type="NCBI Taxonomy" id="662755"/>
    <lineage>
        <taxon>Bacteria</taxon>
        <taxon>Bacillati</taxon>
        <taxon>Actinomycetota</taxon>
        <taxon>Actinomycetes</taxon>
        <taxon>Mycobacteriales</taxon>
        <taxon>Corynebacteriaceae</taxon>
        <taxon>Corynebacterium</taxon>
    </lineage>
</organism>
<feature type="domain" description="Carboxylesterase type B" evidence="5">
    <location>
        <begin position="85"/>
        <end position="234"/>
    </location>
</feature>
<dbReference type="HOGENOM" id="CLU_006586_18_0_11"/>
<dbReference type="Gene3D" id="3.40.50.1820">
    <property type="entry name" value="alpha/beta hydrolase"/>
    <property type="match status" value="1"/>
</dbReference>
<dbReference type="InterPro" id="IPR029058">
    <property type="entry name" value="AB_hydrolase_fold"/>
</dbReference>
<keyword evidence="7" id="KW-1185">Reference proteome</keyword>
<evidence type="ECO:0000256" key="1">
    <source>
        <dbReference type="ARBA" id="ARBA00005964"/>
    </source>
</evidence>
<protein>
    <recommendedName>
        <fullName evidence="3">Carboxylic ester hydrolase</fullName>
        <ecNumber evidence="3">3.1.1.-</ecNumber>
    </recommendedName>
</protein>
<dbReference type="eggNOG" id="COG2272">
    <property type="taxonomic scope" value="Bacteria"/>
</dbReference>
<keyword evidence="2 3" id="KW-0378">Hydrolase</keyword>
<reference evidence="6 7" key="1">
    <citation type="journal article" date="2012" name="BMC Genomics">
        <title>Complete genome sequence, lifestyle, and multi-drug resistance of the human pathogen Corynebacterium resistens DSM 45100 isolated from blood samples of a leukemia patient.</title>
        <authorList>
            <person name="Schroder J."/>
            <person name="Maus I."/>
            <person name="Meyer K."/>
            <person name="Wordemann S."/>
            <person name="Blom J."/>
            <person name="Jaenicke S."/>
            <person name="Schneider J."/>
            <person name="Trost E."/>
            <person name="Tauch A."/>
        </authorList>
    </citation>
    <scope>NUCLEOTIDE SEQUENCE [LARGE SCALE GENOMIC DNA]</scope>
    <source>
        <strain evidence="7">DSM 45100 / JCM 12819 / CCUG 50093 / GTC 2026 / SICGH 158</strain>
    </source>
</reference>
<dbReference type="AlphaFoldDB" id="F8DZD3"/>
<dbReference type="ESTHER" id="corrg-f8dzd3">
    <property type="family name" value="Carb_B_Bacteria"/>
</dbReference>
<evidence type="ECO:0000259" key="5">
    <source>
        <dbReference type="Pfam" id="PF00135"/>
    </source>
</evidence>
<dbReference type="RefSeq" id="WP_013888047.1">
    <property type="nucleotide sequence ID" value="NC_015673.1"/>
</dbReference>
<dbReference type="InterPro" id="IPR019826">
    <property type="entry name" value="Carboxylesterase_B_AS"/>
</dbReference>
<evidence type="ECO:0000313" key="7">
    <source>
        <dbReference type="Proteomes" id="UP000000492"/>
    </source>
</evidence>
<proteinExistence type="inferred from homology"/>
<sequence length="523" mass="57487">MASFSSNTPESAASTSSNAPDHLDVITEQGTVRGWRGAVADHWTAIPYGNALNTTRDLFSPPSAPAAYEGGILLTDRNRRGSRHTLSVATPFGACHTGATRPVIVFIHGGRYEMGEADSMWYRGANFARDNCVYVAINYRLRFEGFLPLADEENNSATSHTNVSAQSEHPKETAFRGVEDIFHALDWVQRNIARFGGDPDNVTLMGQSAGGALTHVVLSDPRSKGVVHRGVCLSMGLPRAGWPTRIESARKVLGGPLTLDHISGLSQSDVKEAYDTFAAKYSADCAVGPYPWDPSRLRDVPMIMGSMRDEFVRTPIAARWDRLGLEGNPVQKLMAKAVTLVAAQTMGLGAGVASKTNWLALPKAVREYRRYSRNEKLFRPLGHIVGDSTIRRFVTAALDARDSHAPTWAYEFHSSAEVAIPGAHHRESDAQHCGDLPLVFDDLGSVTESVEEFCGEDAQQRLQPLATRFHQVVVDFAHGKEPDWPRYESDGEKLTKLFDMNDCSESVASDPLREVRRFFPFAD</sequence>
<dbReference type="GO" id="GO:0016787">
    <property type="term" value="F:hydrolase activity"/>
    <property type="evidence" value="ECO:0007669"/>
    <property type="project" value="UniProtKB-KW"/>
</dbReference>
<dbReference type="STRING" id="662755.CRES_0670"/>
<dbReference type="PANTHER" id="PTHR11559">
    <property type="entry name" value="CARBOXYLESTERASE"/>
    <property type="match status" value="1"/>
</dbReference>
<dbReference type="Pfam" id="PF00135">
    <property type="entry name" value="COesterase"/>
    <property type="match status" value="1"/>
</dbReference>
<feature type="compositionally biased region" description="Polar residues" evidence="4">
    <location>
        <begin position="1"/>
        <end position="19"/>
    </location>
</feature>
<evidence type="ECO:0000256" key="2">
    <source>
        <dbReference type="ARBA" id="ARBA00022801"/>
    </source>
</evidence>
<accession>F8DZD3</accession>
<evidence type="ECO:0000313" key="6">
    <source>
        <dbReference type="EMBL" id="AEI09027.1"/>
    </source>
</evidence>
<evidence type="ECO:0000256" key="3">
    <source>
        <dbReference type="RuleBase" id="RU361235"/>
    </source>
</evidence>
<gene>
    <name evidence="6" type="ordered locus">CRES_0670</name>
</gene>
<dbReference type="InterPro" id="IPR050309">
    <property type="entry name" value="Type-B_Carboxylest/Lipase"/>
</dbReference>
<dbReference type="SUPFAM" id="SSF53474">
    <property type="entry name" value="alpha/beta-Hydrolases"/>
    <property type="match status" value="1"/>
</dbReference>